<protein>
    <recommendedName>
        <fullName evidence="3">DUF4200 domain-containing protein</fullName>
    </recommendedName>
</protein>
<dbReference type="PANTHER" id="PTHR21683:SF8">
    <property type="entry name" value="COILED-COIL DOMAIN-CONTAINING PROTEIN 42"/>
    <property type="match status" value="1"/>
</dbReference>
<evidence type="ECO:0000256" key="2">
    <source>
        <dbReference type="SAM" id="Coils"/>
    </source>
</evidence>
<evidence type="ECO:0000313" key="5">
    <source>
        <dbReference type="Proteomes" id="UP000694413"/>
    </source>
</evidence>
<keyword evidence="1 2" id="KW-0175">Coiled coil</keyword>
<reference evidence="4" key="2">
    <citation type="submission" date="2025-09" db="UniProtKB">
        <authorList>
            <consortium name="Ensembl"/>
        </authorList>
    </citation>
    <scope>IDENTIFICATION</scope>
</reference>
<dbReference type="Ensembl" id="ENSZALT00000012223.1">
    <property type="protein sequence ID" value="ENSZALP00000008678.1"/>
    <property type="gene ID" value="ENSZALG00000007535.1"/>
</dbReference>
<name>A0A8D2MJZ8_ZONAL</name>
<dbReference type="PANTHER" id="PTHR21683">
    <property type="entry name" value="COILED-COIL DOMAIN-CONTAINING PROTEIN 42 LIKE-2-LIKE-RELATED"/>
    <property type="match status" value="1"/>
</dbReference>
<organism evidence="4 5">
    <name type="scientific">Zonotrichia albicollis</name>
    <name type="common">White-throated sparrow</name>
    <name type="synonym">Fringilla albicollis</name>
    <dbReference type="NCBI Taxonomy" id="44394"/>
    <lineage>
        <taxon>Eukaryota</taxon>
        <taxon>Metazoa</taxon>
        <taxon>Chordata</taxon>
        <taxon>Craniata</taxon>
        <taxon>Vertebrata</taxon>
        <taxon>Euteleostomi</taxon>
        <taxon>Archelosauria</taxon>
        <taxon>Archosauria</taxon>
        <taxon>Dinosauria</taxon>
        <taxon>Saurischia</taxon>
        <taxon>Theropoda</taxon>
        <taxon>Coelurosauria</taxon>
        <taxon>Aves</taxon>
        <taxon>Neognathae</taxon>
        <taxon>Neoaves</taxon>
        <taxon>Telluraves</taxon>
        <taxon>Australaves</taxon>
        <taxon>Passeriformes</taxon>
        <taxon>Passerellidae</taxon>
        <taxon>Zonotrichia</taxon>
    </lineage>
</organism>
<feature type="coiled-coil region" evidence="2">
    <location>
        <begin position="164"/>
        <end position="191"/>
    </location>
</feature>
<evidence type="ECO:0000313" key="4">
    <source>
        <dbReference type="Ensembl" id="ENSZALP00000008678.1"/>
    </source>
</evidence>
<reference evidence="4" key="1">
    <citation type="submission" date="2025-08" db="UniProtKB">
        <authorList>
            <consortium name="Ensembl"/>
        </authorList>
    </citation>
    <scope>IDENTIFICATION</scope>
</reference>
<proteinExistence type="predicted"/>
<dbReference type="GO" id="GO:0005856">
    <property type="term" value="C:cytoskeleton"/>
    <property type="evidence" value="ECO:0007669"/>
    <property type="project" value="UniProtKB-ARBA"/>
</dbReference>
<feature type="domain" description="DUF4200" evidence="3">
    <location>
        <begin position="10"/>
        <end position="118"/>
    </location>
</feature>
<evidence type="ECO:0000259" key="3">
    <source>
        <dbReference type="Pfam" id="PF13863"/>
    </source>
</evidence>
<evidence type="ECO:0000256" key="1">
    <source>
        <dbReference type="ARBA" id="ARBA00023054"/>
    </source>
</evidence>
<dbReference type="InterPro" id="IPR025252">
    <property type="entry name" value="DUF4200"/>
</dbReference>
<dbReference type="InterPro" id="IPR051147">
    <property type="entry name" value="CFAP_domain-containing"/>
</dbReference>
<dbReference type="GO" id="GO:0007286">
    <property type="term" value="P:spermatid development"/>
    <property type="evidence" value="ECO:0007669"/>
    <property type="project" value="TreeGrafter"/>
</dbReference>
<dbReference type="Pfam" id="PF13863">
    <property type="entry name" value="DUF4200"/>
    <property type="match status" value="1"/>
</dbReference>
<sequence length="288" mass="34486">EDSQSSLMQLLRKKKEVREMEKVMTEKEEAFRQRMKVIADRWRDLHARRAQLKAHKCEQLQIQALKIDRKQREESLKMDAELLRAKMELETLRKRHCKLCKKVQKYSIFKKYLEDVVEVSQFEDISEVISEYLLLVRTRKDLLQSQQGHKQLTEQDKVFLEQYKARKEAEMLQYQNELGQLKQRVYQAQSDIPLWEARWADIQDRTSKKTRKLWTIKLAIHNLFQSANLRLQAQGSALECTSCIQLSMIQQFIQDLKDFQLYIEMQKHQRVATALKTKGTWQHDLSCQ</sequence>
<keyword evidence="5" id="KW-1185">Reference proteome</keyword>
<accession>A0A8D2MJZ8</accession>
<dbReference type="AlphaFoldDB" id="A0A8D2MJZ8"/>
<dbReference type="Proteomes" id="UP000694413">
    <property type="component" value="Unassembled WGS sequence"/>
</dbReference>
<gene>
    <name evidence="4" type="primary">LOC102071054</name>
</gene>